<dbReference type="SUPFAM" id="SSF48208">
    <property type="entry name" value="Six-hairpin glycosidases"/>
    <property type="match status" value="1"/>
</dbReference>
<comment type="caution">
    <text evidence="3">The sequence shown here is derived from an EMBL/GenBank/DDBJ whole genome shotgun (WGS) entry which is preliminary data.</text>
</comment>
<dbReference type="Pfam" id="PF14742">
    <property type="entry name" value="GDE_N_bis"/>
    <property type="match status" value="1"/>
</dbReference>
<proteinExistence type="predicted"/>
<dbReference type="GO" id="GO:0005975">
    <property type="term" value="P:carbohydrate metabolic process"/>
    <property type="evidence" value="ECO:0007669"/>
    <property type="project" value="InterPro"/>
</dbReference>
<protein>
    <submittedName>
        <fullName evidence="3">Amylo-alpha-1,6-glucosidase</fullName>
    </submittedName>
</protein>
<keyword evidence="4" id="KW-1185">Reference proteome</keyword>
<sequence length="707" mass="76708">MTPLTAFNSGAPVRIGSGTETVTLVEGATFCLSDRHGDMLLGRPHGLFFRDARVLSRWELRVDGQVAESLSVESTEAFAAQFIQRRAPRSGRVDSTLLVVRERLIADGLRETISLHNLDRESTVVSLELHVDADFADLFAVKEGRAAVGGADMSVVDGELVLDEWGDQLRGLAVTASGKPLVMPGSLNWRVVVPPGECWQTEIVAQPTWANQKISTRVRRGEDVESSAPARKIEAWRDTATNVETDHPVLAQVLRQTESDLGALLMHDEAGGGRAFVAAGAPWFMTLFGRDSLLTAWMALPLNVGLAVGTLQQLAAVQGRRVDPITEEEPGRIMHEIRRGPASDDMLGGNRYYGSVDATPLFVMLLAECWRWGADEAAVRALLPAAEAALTWAEQYGDRDGDGFVEYQRATDRGLINQGWKDSFNGINDAAGHAADPPIALCEVQGYVYAALTSGAELAEAFGSASAAARWRERAHRLREKFLDAFWLPKQGWYAIALDRHKRPVDALTSNIAHCLWTGIAADEHAAVIVERLAGAEMDSGFGLRTLATTMGAYNPMSYHNGSVWPHDTAIAVAGLLRYRHVPGATALAERLAGGLLDAAETFGGRLPELFCGFPRSQFRFPVPYPTSCSPQAWASAAPLLLMRSFLGLDPHVPRRRLSMAAQVPAAWGRIALTDLRLGGLTVHLEAEGGLVKTHGLPDDWELVTPS</sequence>
<feature type="domain" description="Mannosylglycerate hydrolase MGH1-like glycoside hydrolase" evidence="2">
    <location>
        <begin position="366"/>
        <end position="597"/>
    </location>
</feature>
<dbReference type="Proteomes" id="UP000465361">
    <property type="component" value="Unassembled WGS sequence"/>
</dbReference>
<dbReference type="EMBL" id="BLKW01000004">
    <property type="protein sequence ID" value="GFG74798.1"/>
    <property type="molecule type" value="Genomic_DNA"/>
</dbReference>
<dbReference type="Gene3D" id="1.50.10.10">
    <property type="match status" value="1"/>
</dbReference>
<dbReference type="InterPro" id="IPR012341">
    <property type="entry name" value="6hp_glycosidase-like_sf"/>
</dbReference>
<evidence type="ECO:0000313" key="4">
    <source>
        <dbReference type="Proteomes" id="UP000465361"/>
    </source>
</evidence>
<dbReference type="InterPro" id="IPR032856">
    <property type="entry name" value="GDE_N_bis"/>
</dbReference>
<name>A0A7I9XYD4_9MYCO</name>
<dbReference type="AlphaFoldDB" id="A0A7I9XYD4"/>
<organism evidence="3 4">
    <name type="scientific">Mycobacterium botniense</name>
    <dbReference type="NCBI Taxonomy" id="84962"/>
    <lineage>
        <taxon>Bacteria</taxon>
        <taxon>Bacillati</taxon>
        <taxon>Actinomycetota</taxon>
        <taxon>Actinomycetes</taxon>
        <taxon>Mycobacteriales</taxon>
        <taxon>Mycobacteriaceae</taxon>
        <taxon>Mycobacterium</taxon>
    </lineage>
</organism>
<feature type="domain" description="Putative glycogen debranching enzyme N-terminal" evidence="1">
    <location>
        <begin position="24"/>
        <end position="203"/>
    </location>
</feature>
<dbReference type="RefSeq" id="WP_163757102.1">
    <property type="nucleotide sequence ID" value="NZ_BLKW01000004.1"/>
</dbReference>
<evidence type="ECO:0000259" key="2">
    <source>
        <dbReference type="Pfam" id="PF22422"/>
    </source>
</evidence>
<evidence type="ECO:0000313" key="3">
    <source>
        <dbReference type="EMBL" id="GFG74798.1"/>
    </source>
</evidence>
<evidence type="ECO:0000259" key="1">
    <source>
        <dbReference type="Pfam" id="PF14742"/>
    </source>
</evidence>
<dbReference type="InterPro" id="IPR008928">
    <property type="entry name" value="6-hairpin_glycosidase_sf"/>
</dbReference>
<reference evidence="3 4" key="1">
    <citation type="journal article" date="2019" name="Emerg. Microbes Infect.">
        <title>Comprehensive subspecies identification of 175 nontuberculous mycobacteria species based on 7547 genomic profiles.</title>
        <authorList>
            <person name="Matsumoto Y."/>
            <person name="Kinjo T."/>
            <person name="Motooka D."/>
            <person name="Nabeya D."/>
            <person name="Jung N."/>
            <person name="Uechi K."/>
            <person name="Horii T."/>
            <person name="Iida T."/>
            <person name="Fujita J."/>
            <person name="Nakamura S."/>
        </authorList>
    </citation>
    <scope>NUCLEOTIDE SEQUENCE [LARGE SCALE GENOMIC DNA]</scope>
    <source>
        <strain evidence="3 4">JCM 17322</strain>
    </source>
</reference>
<gene>
    <name evidence="3" type="ORF">MBOT_21630</name>
</gene>
<dbReference type="InterPro" id="IPR054491">
    <property type="entry name" value="MGH1-like_GH"/>
</dbReference>
<accession>A0A7I9XYD4</accession>
<dbReference type="Pfam" id="PF22422">
    <property type="entry name" value="MGH1-like_GH"/>
    <property type="match status" value="1"/>
</dbReference>